<keyword evidence="3 7" id="KW-0812">Transmembrane</keyword>
<evidence type="ECO:0000256" key="2">
    <source>
        <dbReference type="ARBA" id="ARBA00022448"/>
    </source>
</evidence>
<feature type="transmembrane region" description="Helical" evidence="7">
    <location>
        <begin position="390"/>
        <end position="410"/>
    </location>
</feature>
<feature type="transmembrane region" description="Helical" evidence="7">
    <location>
        <begin position="215"/>
        <end position="235"/>
    </location>
</feature>
<evidence type="ECO:0000256" key="3">
    <source>
        <dbReference type="ARBA" id="ARBA00022692"/>
    </source>
</evidence>
<accession>A0ABR0E3K6</accession>
<feature type="transmembrane region" description="Helical" evidence="7">
    <location>
        <begin position="325"/>
        <end position="342"/>
    </location>
</feature>
<dbReference type="PROSITE" id="PS00216">
    <property type="entry name" value="SUGAR_TRANSPORT_1"/>
    <property type="match status" value="1"/>
</dbReference>
<feature type="transmembrane region" description="Helical" evidence="7">
    <location>
        <begin position="541"/>
        <end position="564"/>
    </location>
</feature>
<evidence type="ECO:0000259" key="8">
    <source>
        <dbReference type="PROSITE" id="PS50850"/>
    </source>
</evidence>
<dbReference type="PROSITE" id="PS50850">
    <property type="entry name" value="MFS"/>
    <property type="match status" value="1"/>
</dbReference>
<feature type="domain" description="Major facilitator superfamily (MFS) profile" evidence="8">
    <location>
        <begin position="59"/>
        <end position="514"/>
    </location>
</feature>
<evidence type="ECO:0000256" key="4">
    <source>
        <dbReference type="ARBA" id="ARBA00022989"/>
    </source>
</evidence>
<dbReference type="PANTHER" id="PTHR23501:SF109">
    <property type="entry name" value="MAJOR FACILITATOR SUPERFAMILY (MFS) PROFILE DOMAIN-CONTAINING PROTEIN-RELATED"/>
    <property type="match status" value="1"/>
</dbReference>
<feature type="transmembrane region" description="Helical" evidence="7">
    <location>
        <begin position="256"/>
        <end position="278"/>
    </location>
</feature>
<feature type="transmembrane region" description="Helical" evidence="7">
    <location>
        <begin position="362"/>
        <end position="383"/>
    </location>
</feature>
<gene>
    <name evidence="9" type="ORF">PRZ48_013279</name>
</gene>
<comment type="caution">
    <text evidence="9">The sequence shown here is derived from an EMBL/GenBank/DDBJ whole genome shotgun (WGS) entry which is preliminary data.</text>
</comment>
<evidence type="ECO:0000256" key="5">
    <source>
        <dbReference type="ARBA" id="ARBA00023136"/>
    </source>
</evidence>
<organism evidence="9 10">
    <name type="scientific">Zasmidium cellare</name>
    <name type="common">Wine cellar mold</name>
    <name type="synonym">Racodium cellare</name>
    <dbReference type="NCBI Taxonomy" id="395010"/>
    <lineage>
        <taxon>Eukaryota</taxon>
        <taxon>Fungi</taxon>
        <taxon>Dikarya</taxon>
        <taxon>Ascomycota</taxon>
        <taxon>Pezizomycotina</taxon>
        <taxon>Dothideomycetes</taxon>
        <taxon>Dothideomycetidae</taxon>
        <taxon>Mycosphaerellales</taxon>
        <taxon>Mycosphaerellaceae</taxon>
        <taxon>Zasmidium</taxon>
    </lineage>
</organism>
<keyword evidence="2" id="KW-0813">Transport</keyword>
<feature type="transmembrane region" description="Helical" evidence="7">
    <location>
        <begin position="148"/>
        <end position="168"/>
    </location>
</feature>
<name>A0ABR0E3K6_ZASCE</name>
<keyword evidence="10" id="KW-1185">Reference proteome</keyword>
<comment type="subcellular location">
    <subcellularLocation>
        <location evidence="1">Membrane</location>
        <topology evidence="1">Multi-pass membrane protein</topology>
    </subcellularLocation>
</comment>
<feature type="transmembrane region" description="Helical" evidence="7">
    <location>
        <begin position="50"/>
        <end position="74"/>
    </location>
</feature>
<dbReference type="InterPro" id="IPR005829">
    <property type="entry name" value="Sugar_transporter_CS"/>
</dbReference>
<feature type="transmembrane region" description="Helical" evidence="7">
    <location>
        <begin position="422"/>
        <end position="444"/>
    </location>
</feature>
<dbReference type="SUPFAM" id="SSF103473">
    <property type="entry name" value="MFS general substrate transporter"/>
    <property type="match status" value="1"/>
</dbReference>
<dbReference type="InterPro" id="IPR010573">
    <property type="entry name" value="MFS_Str1/Tri12-like"/>
</dbReference>
<feature type="transmembrane region" description="Helical" evidence="7">
    <location>
        <begin position="180"/>
        <end position="203"/>
    </location>
</feature>
<dbReference type="EMBL" id="JAXOVC010000011">
    <property type="protein sequence ID" value="KAK4496010.1"/>
    <property type="molecule type" value="Genomic_DNA"/>
</dbReference>
<sequence length="594" mass="62875">MATVDSKIAGHQSDDIESGHHSRSDDDVAIHTETFAVKKEALGQDLPPRYWLSPGFIGTVAALCFGNISNYASWVQPSNSLAVINADLGPSANISWVALAYTLGLAVGFLLVGRLSDIFGRRWFFIGGNFLALLCGILGAVAQNINTLIGGNVLGGLAGAVQISFTVAISELVPNKHRPLWVAAIFFSSVEFAAFGPEIAQLLVANTAAGWRWNYYLNIIVAGLAVVLFFFFYHPPTFHLLHSNRSKLEQLKRQDGVGFVLFTGGLILFIMGLSWGQVVYPWDSAHVISTIVVGFLALVGFVLWDAFGHRGDPLLPLHLFKTRGYLAMVITAMVGSCVYYSMNVIWPQQIAYLFGGSPAHRGWLACVVGGATLVGQVIGAAMCQYIKKSRYILIGSCVSLLAFAAAMVSIGPGQESKGVGLMFMACFSVGVIEACSLSLAPLALPSEDIGAALGALGSIRSGGASVATAIYTTILNNKLADYLPKYVTPAATTAGLPQSSLPALFTAIAAGDLSTVPGMTPRIAAAVGVASAQAAALSFKYVWYAVCAFAACAVIASCLTINYGEYLNDTVERKLHGKTVDVVADEGHRSNEKA</sequence>
<evidence type="ECO:0000256" key="7">
    <source>
        <dbReference type="SAM" id="Phobius"/>
    </source>
</evidence>
<evidence type="ECO:0000256" key="1">
    <source>
        <dbReference type="ARBA" id="ARBA00004141"/>
    </source>
</evidence>
<dbReference type="InterPro" id="IPR020846">
    <property type="entry name" value="MFS_dom"/>
</dbReference>
<evidence type="ECO:0000313" key="10">
    <source>
        <dbReference type="Proteomes" id="UP001305779"/>
    </source>
</evidence>
<dbReference type="CDD" id="cd06179">
    <property type="entry name" value="MFS_TRI12_like"/>
    <property type="match status" value="1"/>
</dbReference>
<protein>
    <recommendedName>
        <fullName evidence="8">Major facilitator superfamily (MFS) profile domain-containing protein</fullName>
    </recommendedName>
</protein>
<dbReference type="InterPro" id="IPR053791">
    <property type="entry name" value="MFS_Tri12-like"/>
</dbReference>
<dbReference type="Proteomes" id="UP001305779">
    <property type="component" value="Unassembled WGS sequence"/>
</dbReference>
<feature type="transmembrane region" description="Helical" evidence="7">
    <location>
        <begin position="94"/>
        <end position="112"/>
    </location>
</feature>
<evidence type="ECO:0000256" key="6">
    <source>
        <dbReference type="SAM" id="MobiDB-lite"/>
    </source>
</evidence>
<feature type="transmembrane region" description="Helical" evidence="7">
    <location>
        <begin position="284"/>
        <end position="304"/>
    </location>
</feature>
<keyword evidence="5 7" id="KW-0472">Membrane</keyword>
<keyword evidence="4 7" id="KW-1133">Transmembrane helix</keyword>
<reference evidence="9 10" key="1">
    <citation type="journal article" date="2023" name="G3 (Bethesda)">
        <title>A chromosome-level genome assembly of Zasmidium syzygii isolated from banana leaves.</title>
        <authorList>
            <person name="van Westerhoven A.C."/>
            <person name="Mehrabi R."/>
            <person name="Talebi R."/>
            <person name="Steentjes M.B.F."/>
            <person name="Corcolon B."/>
            <person name="Chong P.A."/>
            <person name="Kema G.H.J."/>
            <person name="Seidl M.F."/>
        </authorList>
    </citation>
    <scope>NUCLEOTIDE SEQUENCE [LARGE SCALE GENOMIC DNA]</scope>
    <source>
        <strain evidence="9 10">P124</strain>
    </source>
</reference>
<feature type="transmembrane region" description="Helical" evidence="7">
    <location>
        <begin position="124"/>
        <end position="142"/>
    </location>
</feature>
<proteinExistence type="predicted"/>
<evidence type="ECO:0000313" key="9">
    <source>
        <dbReference type="EMBL" id="KAK4496010.1"/>
    </source>
</evidence>
<dbReference type="InterPro" id="IPR036259">
    <property type="entry name" value="MFS_trans_sf"/>
</dbReference>
<feature type="transmembrane region" description="Helical" evidence="7">
    <location>
        <begin position="451"/>
        <end position="474"/>
    </location>
</feature>
<dbReference type="Pfam" id="PF06609">
    <property type="entry name" value="TRI12"/>
    <property type="match status" value="1"/>
</dbReference>
<dbReference type="PANTHER" id="PTHR23501">
    <property type="entry name" value="MAJOR FACILITATOR SUPERFAMILY"/>
    <property type="match status" value="1"/>
</dbReference>
<dbReference type="Gene3D" id="1.20.1250.20">
    <property type="entry name" value="MFS general substrate transporter like domains"/>
    <property type="match status" value="1"/>
</dbReference>
<feature type="region of interest" description="Disordered" evidence="6">
    <location>
        <begin position="1"/>
        <end position="25"/>
    </location>
</feature>
<feature type="compositionally biased region" description="Basic and acidic residues" evidence="6">
    <location>
        <begin position="12"/>
        <end position="25"/>
    </location>
</feature>